<evidence type="ECO:0000313" key="2">
    <source>
        <dbReference type="Proteomes" id="UP000230607"/>
    </source>
</evidence>
<accession>A0A2H1FE30</accession>
<keyword evidence="2" id="KW-1185">Reference proteome</keyword>
<dbReference type="AlphaFoldDB" id="A0A2H1FE30"/>
<gene>
    <name evidence="1" type="ORF">NCS_10808</name>
</gene>
<organism evidence="1 2">
    <name type="scientific">Candidatus Nitrosotalea okcheonensis</name>
    <dbReference type="NCBI Taxonomy" id="1903276"/>
    <lineage>
        <taxon>Archaea</taxon>
        <taxon>Nitrososphaerota</taxon>
        <taxon>Nitrososphaeria</taxon>
        <taxon>Nitrosotaleales</taxon>
        <taxon>Nitrosotaleaceae</taxon>
        <taxon>Nitrosotalea</taxon>
    </lineage>
</organism>
<protein>
    <submittedName>
        <fullName evidence="1">Uncharacterized protein</fullName>
    </submittedName>
</protein>
<sequence>MTMKRAIEMLERLANKPKRKISHEMLTKFEQDYKEGKPDTFNNLIKLLRDNEESDRGYIYDILEELQPKKYTQPKKQ</sequence>
<proteinExistence type="predicted"/>
<dbReference type="Proteomes" id="UP000230607">
    <property type="component" value="Chromosome 1"/>
</dbReference>
<dbReference type="EMBL" id="LT841358">
    <property type="protein sequence ID" value="SMH71001.1"/>
    <property type="molecule type" value="Genomic_DNA"/>
</dbReference>
<reference evidence="2" key="1">
    <citation type="submission" date="2017-03" db="EMBL/GenBank/DDBJ databases">
        <authorList>
            <person name="Herbold C."/>
        </authorList>
    </citation>
    <scope>NUCLEOTIDE SEQUENCE [LARGE SCALE GENOMIC DNA]</scope>
</reference>
<evidence type="ECO:0000313" key="1">
    <source>
        <dbReference type="EMBL" id="SMH71001.1"/>
    </source>
</evidence>
<name>A0A2H1FE30_9ARCH</name>